<dbReference type="GO" id="GO:0043571">
    <property type="term" value="P:maintenance of CRISPR repeat elements"/>
    <property type="evidence" value="ECO:0007669"/>
    <property type="project" value="UniProtKB-UniRule"/>
</dbReference>
<dbReference type="HOGENOM" id="CLU_161124_0_1_0"/>
<evidence type="ECO:0000256" key="9">
    <source>
        <dbReference type="HAMAP-Rule" id="MF_01471"/>
    </source>
</evidence>
<dbReference type="EC" id="3.1.-.-" evidence="9"/>
<reference evidence="10 11" key="1">
    <citation type="submission" date="2007-08" db="EMBL/GenBank/DDBJ databases">
        <title>Complete sequence of Thermotoga lettingae TMO.</title>
        <authorList>
            <consortium name="US DOE Joint Genome Institute"/>
            <person name="Copeland A."/>
            <person name="Lucas S."/>
            <person name="Lapidus A."/>
            <person name="Barry K."/>
            <person name="Glavina del Rio T."/>
            <person name="Dalin E."/>
            <person name="Tice H."/>
            <person name="Pitluck S."/>
            <person name="Foster B."/>
            <person name="Bruce D."/>
            <person name="Schmutz J."/>
            <person name="Larimer F."/>
            <person name="Land M."/>
            <person name="Hauser L."/>
            <person name="Kyrpides N."/>
            <person name="Mikhailova N."/>
            <person name="Nelson K."/>
            <person name="Gogarten J.P."/>
            <person name="Noll K."/>
            <person name="Richardson P."/>
        </authorList>
    </citation>
    <scope>NUCLEOTIDE SEQUENCE [LARGE SCALE GENOMIC DNA]</scope>
    <source>
        <strain evidence="11">ATCC BAA-301 / DSM 14385 / NBRC 107922 / TMO</strain>
    </source>
</reference>
<comment type="function">
    <text evidence="9">CRISPR (clustered regularly interspaced short palindromic repeat), is an adaptive immune system that provides protection against mobile genetic elements (viruses, transposable elements and conjugative plasmids). CRISPR clusters contain sequences complementary to antecedent mobile elements and target invading nucleic acids. CRISPR clusters are transcribed and processed into CRISPR RNA (crRNA). Functions as a ssRNA-specific endoribonuclease. Involved in the integration of spacer DNA into the CRISPR cassette.</text>
</comment>
<dbReference type="GO" id="GO:0004521">
    <property type="term" value="F:RNA endonuclease activity"/>
    <property type="evidence" value="ECO:0007669"/>
    <property type="project" value="InterPro"/>
</dbReference>
<gene>
    <name evidence="9" type="primary">cas2</name>
    <name evidence="10" type="ordered locus">Tlet_0207</name>
</gene>
<dbReference type="EMBL" id="CP000812">
    <property type="protein sequence ID" value="ABV32777.1"/>
    <property type="molecule type" value="Genomic_DNA"/>
</dbReference>
<keyword evidence="6 9" id="KW-0378">Hydrolase</keyword>
<dbReference type="CDD" id="cd09725">
    <property type="entry name" value="Cas2_I_II_III"/>
    <property type="match status" value="1"/>
</dbReference>
<dbReference type="STRING" id="416591.Tlet_0207"/>
<dbReference type="NCBIfam" id="TIGR01573">
    <property type="entry name" value="cas2"/>
    <property type="match status" value="1"/>
</dbReference>
<evidence type="ECO:0000256" key="8">
    <source>
        <dbReference type="ARBA" id="ARBA00023118"/>
    </source>
</evidence>
<evidence type="ECO:0000256" key="1">
    <source>
        <dbReference type="ARBA" id="ARBA00001946"/>
    </source>
</evidence>
<dbReference type="eggNOG" id="COG1343">
    <property type="taxonomic scope" value="Bacteria"/>
</dbReference>
<keyword evidence="8 9" id="KW-0051">Antiviral defense</keyword>
<organism evidence="10 11">
    <name type="scientific">Pseudothermotoga lettingae (strain ATCC BAA-301 / DSM 14385 / NBRC 107922 / TMO)</name>
    <name type="common">Thermotoga lettingae</name>
    <dbReference type="NCBI Taxonomy" id="416591"/>
    <lineage>
        <taxon>Bacteria</taxon>
        <taxon>Thermotogati</taxon>
        <taxon>Thermotogota</taxon>
        <taxon>Thermotogae</taxon>
        <taxon>Thermotogales</taxon>
        <taxon>Thermotogaceae</taxon>
        <taxon>Pseudothermotoga</taxon>
    </lineage>
</organism>
<evidence type="ECO:0000256" key="6">
    <source>
        <dbReference type="ARBA" id="ARBA00022801"/>
    </source>
</evidence>
<dbReference type="Proteomes" id="UP000002016">
    <property type="component" value="Chromosome"/>
</dbReference>
<dbReference type="RefSeq" id="WP_012002258.1">
    <property type="nucleotide sequence ID" value="NC_009828.1"/>
</dbReference>
<name>A8F3P3_PSELT</name>
<protein>
    <recommendedName>
        <fullName evidence="9">CRISPR-associated endoribonuclease Cas2</fullName>
        <ecNumber evidence="9">3.1.-.-</ecNumber>
    </recommendedName>
</protein>
<dbReference type="PANTHER" id="PTHR34405:SF1">
    <property type="entry name" value="CRISPR-ASSOCIATED ENDORIBONUCLEASE CAS2"/>
    <property type="match status" value="1"/>
</dbReference>
<accession>A8F3P3</accession>
<dbReference type="PANTHER" id="PTHR34405">
    <property type="entry name" value="CRISPR-ASSOCIATED ENDORIBONUCLEASE CAS2"/>
    <property type="match status" value="1"/>
</dbReference>
<dbReference type="GO" id="GO:0016787">
    <property type="term" value="F:hydrolase activity"/>
    <property type="evidence" value="ECO:0007669"/>
    <property type="project" value="UniProtKB-KW"/>
</dbReference>
<dbReference type="InterPro" id="IPR021127">
    <property type="entry name" value="CRISPR_associated_Cas2"/>
</dbReference>
<sequence>MYLIVTYDVGEKRVARVLKVCRKYLNWVQNSVLEGEITIAKFEKLKLELERSIDKSEDSVRIYILKNKSFFDLKTLGNEKGTVDIIY</sequence>
<reference evidence="10 11" key="2">
    <citation type="journal article" date="2009" name="Proc. Natl. Acad. Sci. U.S.A.">
        <title>On the chimeric nature, thermophilic origin, and phylogenetic placement of the Thermotogales.</title>
        <authorList>
            <person name="Zhaxybayeva O."/>
            <person name="Swithers K.S."/>
            <person name="Lapierre P."/>
            <person name="Fournier G.P."/>
            <person name="Bickhart D.M."/>
            <person name="DeBoy R.T."/>
            <person name="Nelson K.E."/>
            <person name="Nesbo C.L."/>
            <person name="Doolittle W.F."/>
            <person name="Gogarten J.P."/>
            <person name="Noll K.M."/>
        </authorList>
    </citation>
    <scope>NUCLEOTIDE SEQUENCE [LARGE SCALE GENOMIC DNA]</scope>
    <source>
        <strain evidence="11">ATCC BAA-301 / DSM 14385 / NBRC 107922 / TMO</strain>
    </source>
</reference>
<dbReference type="OrthoDB" id="279819at2"/>
<dbReference type="Pfam" id="PF09827">
    <property type="entry name" value="CRISPR_Cas2"/>
    <property type="match status" value="1"/>
</dbReference>
<evidence type="ECO:0000256" key="5">
    <source>
        <dbReference type="ARBA" id="ARBA00022759"/>
    </source>
</evidence>
<evidence type="ECO:0000256" key="2">
    <source>
        <dbReference type="ARBA" id="ARBA00009959"/>
    </source>
</evidence>
<feature type="binding site" evidence="9">
    <location>
        <position position="8"/>
    </location>
    <ligand>
        <name>Mg(2+)</name>
        <dbReference type="ChEBI" id="CHEBI:18420"/>
        <note>catalytic</note>
    </ligand>
</feature>
<keyword evidence="3 9" id="KW-0540">Nuclease</keyword>
<dbReference type="Gene3D" id="3.30.70.240">
    <property type="match status" value="1"/>
</dbReference>
<evidence type="ECO:0000313" key="11">
    <source>
        <dbReference type="Proteomes" id="UP000002016"/>
    </source>
</evidence>
<dbReference type="GO" id="GO:0051607">
    <property type="term" value="P:defense response to virus"/>
    <property type="evidence" value="ECO:0007669"/>
    <property type="project" value="UniProtKB-UniRule"/>
</dbReference>
<proteinExistence type="inferred from homology"/>
<keyword evidence="4 9" id="KW-0479">Metal-binding</keyword>
<keyword evidence="7 9" id="KW-0460">Magnesium</keyword>
<dbReference type="GO" id="GO:0046872">
    <property type="term" value="F:metal ion binding"/>
    <property type="evidence" value="ECO:0007669"/>
    <property type="project" value="UniProtKB-UniRule"/>
</dbReference>
<evidence type="ECO:0000256" key="7">
    <source>
        <dbReference type="ARBA" id="ARBA00022842"/>
    </source>
</evidence>
<dbReference type="SUPFAM" id="SSF143430">
    <property type="entry name" value="TTP0101/SSO1404-like"/>
    <property type="match status" value="1"/>
</dbReference>
<comment type="cofactor">
    <cofactor evidence="1 9">
        <name>Mg(2+)</name>
        <dbReference type="ChEBI" id="CHEBI:18420"/>
    </cofactor>
</comment>
<evidence type="ECO:0000313" key="10">
    <source>
        <dbReference type="EMBL" id="ABV32777.1"/>
    </source>
</evidence>
<evidence type="ECO:0000256" key="3">
    <source>
        <dbReference type="ARBA" id="ARBA00022722"/>
    </source>
</evidence>
<keyword evidence="11" id="KW-1185">Reference proteome</keyword>
<dbReference type="AlphaFoldDB" id="A8F3P3"/>
<comment type="similarity">
    <text evidence="2 9">Belongs to the CRISPR-associated endoribonuclease Cas2 protein family.</text>
</comment>
<dbReference type="HAMAP" id="MF_01471">
    <property type="entry name" value="Cas2"/>
    <property type="match status" value="1"/>
</dbReference>
<comment type="subunit">
    <text evidence="9">Homodimer, forms a heterotetramer with a Cas1 homodimer.</text>
</comment>
<keyword evidence="5 9" id="KW-0255">Endonuclease</keyword>
<dbReference type="InterPro" id="IPR019199">
    <property type="entry name" value="Virulence_VapD/CRISPR_Cas2"/>
</dbReference>
<evidence type="ECO:0000256" key="4">
    <source>
        <dbReference type="ARBA" id="ARBA00022723"/>
    </source>
</evidence>
<dbReference type="KEGG" id="tle:Tlet_0207"/>